<evidence type="ECO:0000256" key="3">
    <source>
        <dbReference type="ARBA" id="ARBA00023125"/>
    </source>
</evidence>
<dbReference type="InterPro" id="IPR005119">
    <property type="entry name" value="LysR_subst-bd"/>
</dbReference>
<dbReference type="RefSeq" id="WP_181907532.1">
    <property type="nucleotide sequence ID" value="NZ_QRDY01000013.1"/>
</dbReference>
<evidence type="ECO:0000256" key="2">
    <source>
        <dbReference type="ARBA" id="ARBA00023015"/>
    </source>
</evidence>
<dbReference type="PROSITE" id="PS50931">
    <property type="entry name" value="HTH_LYSR"/>
    <property type="match status" value="1"/>
</dbReference>
<comment type="caution">
    <text evidence="6">The sequence shown here is derived from an EMBL/GenBank/DDBJ whole genome shotgun (WGS) entry which is preliminary data.</text>
</comment>
<evidence type="ECO:0000313" key="6">
    <source>
        <dbReference type="EMBL" id="RED56615.1"/>
    </source>
</evidence>
<evidence type="ECO:0000259" key="5">
    <source>
        <dbReference type="PROSITE" id="PS50931"/>
    </source>
</evidence>
<dbReference type="GO" id="GO:0005829">
    <property type="term" value="C:cytosol"/>
    <property type="evidence" value="ECO:0007669"/>
    <property type="project" value="TreeGrafter"/>
</dbReference>
<accession>A0A3D9I4P9</accession>
<dbReference type="InterPro" id="IPR000847">
    <property type="entry name" value="LysR_HTH_N"/>
</dbReference>
<dbReference type="Gene3D" id="3.40.190.290">
    <property type="match status" value="1"/>
</dbReference>
<dbReference type="FunFam" id="1.10.10.10:FF:000001">
    <property type="entry name" value="LysR family transcriptional regulator"/>
    <property type="match status" value="1"/>
</dbReference>
<keyword evidence="4" id="KW-0804">Transcription</keyword>
<sequence>MRIDWLEAFRQTAETKSLTKASESLHISQPALSKQIRNLEVELGAQLLKRSSTGVTLTPAGLILLEKSKIITNEVNTMRREIALIQDEGKVDLTIGSWPSIATIYLPGRIAGNQQSKTKLEIKVRVFYCFFDLLTNIESGVLDAALFDDSCVQHSLYTTPVFTEAFFLFVNVNHPIFGQIEEVSFDEIKNETFVMLPEGCDIRMLIDKEFSSRGEVMNVALEIELGQSILGFIHASLGISILPEIFITQMKNTIKAIPISDFRLSRQISAVSREESVNRLLLDFI</sequence>
<evidence type="ECO:0000256" key="4">
    <source>
        <dbReference type="ARBA" id="ARBA00023163"/>
    </source>
</evidence>
<name>A0A3D9I4P9_9BACL</name>
<protein>
    <submittedName>
        <fullName evidence="6">DNA-binding transcriptional LysR family regulator</fullName>
    </submittedName>
</protein>
<keyword evidence="2" id="KW-0805">Transcription regulation</keyword>
<reference evidence="6 7" key="1">
    <citation type="submission" date="2018-07" db="EMBL/GenBank/DDBJ databases">
        <title>Genomic Encyclopedia of Type Strains, Phase III (KMG-III): the genomes of soil and plant-associated and newly described type strains.</title>
        <authorList>
            <person name="Whitman W."/>
        </authorList>
    </citation>
    <scope>NUCLEOTIDE SEQUENCE [LARGE SCALE GENOMIC DNA]</scope>
    <source>
        <strain evidence="6 7">CECT 8236</strain>
    </source>
</reference>
<dbReference type="EMBL" id="QRDY01000013">
    <property type="protein sequence ID" value="RED56615.1"/>
    <property type="molecule type" value="Genomic_DNA"/>
</dbReference>
<dbReference type="PANTHER" id="PTHR30419">
    <property type="entry name" value="HTH-TYPE TRANSCRIPTIONAL REGULATOR YBHD"/>
    <property type="match status" value="1"/>
</dbReference>
<dbReference type="Pfam" id="PF00126">
    <property type="entry name" value="HTH_1"/>
    <property type="match status" value="1"/>
</dbReference>
<comment type="similarity">
    <text evidence="1">Belongs to the LysR transcriptional regulatory family.</text>
</comment>
<keyword evidence="7" id="KW-1185">Reference proteome</keyword>
<dbReference type="GO" id="GO:0003700">
    <property type="term" value="F:DNA-binding transcription factor activity"/>
    <property type="evidence" value="ECO:0007669"/>
    <property type="project" value="InterPro"/>
</dbReference>
<dbReference type="SUPFAM" id="SSF53850">
    <property type="entry name" value="Periplasmic binding protein-like II"/>
    <property type="match status" value="1"/>
</dbReference>
<keyword evidence="3 6" id="KW-0238">DNA-binding</keyword>
<dbReference type="GO" id="GO:0003677">
    <property type="term" value="F:DNA binding"/>
    <property type="evidence" value="ECO:0007669"/>
    <property type="project" value="UniProtKB-KW"/>
</dbReference>
<dbReference type="AlphaFoldDB" id="A0A3D9I4P9"/>
<gene>
    <name evidence="6" type="ORF">DFP95_11388</name>
</gene>
<organism evidence="6 7">
    <name type="scientific">Cohnella lupini</name>
    <dbReference type="NCBI Taxonomy" id="1294267"/>
    <lineage>
        <taxon>Bacteria</taxon>
        <taxon>Bacillati</taxon>
        <taxon>Bacillota</taxon>
        <taxon>Bacilli</taxon>
        <taxon>Bacillales</taxon>
        <taxon>Paenibacillaceae</taxon>
        <taxon>Cohnella</taxon>
    </lineage>
</organism>
<dbReference type="SUPFAM" id="SSF46785">
    <property type="entry name" value="Winged helix' DNA-binding domain"/>
    <property type="match status" value="1"/>
</dbReference>
<proteinExistence type="inferred from homology"/>
<dbReference type="Pfam" id="PF03466">
    <property type="entry name" value="LysR_substrate"/>
    <property type="match status" value="1"/>
</dbReference>
<dbReference type="InterPro" id="IPR036388">
    <property type="entry name" value="WH-like_DNA-bd_sf"/>
</dbReference>
<dbReference type="Proteomes" id="UP000256869">
    <property type="component" value="Unassembled WGS sequence"/>
</dbReference>
<evidence type="ECO:0000256" key="1">
    <source>
        <dbReference type="ARBA" id="ARBA00009437"/>
    </source>
</evidence>
<dbReference type="Gene3D" id="1.10.10.10">
    <property type="entry name" value="Winged helix-like DNA-binding domain superfamily/Winged helix DNA-binding domain"/>
    <property type="match status" value="1"/>
</dbReference>
<dbReference type="InterPro" id="IPR050950">
    <property type="entry name" value="HTH-type_LysR_regulators"/>
</dbReference>
<feature type="domain" description="HTH lysR-type" evidence="5">
    <location>
        <begin position="1"/>
        <end position="58"/>
    </location>
</feature>
<evidence type="ECO:0000313" key="7">
    <source>
        <dbReference type="Proteomes" id="UP000256869"/>
    </source>
</evidence>
<dbReference type="PRINTS" id="PR00039">
    <property type="entry name" value="HTHLYSR"/>
</dbReference>
<dbReference type="CDD" id="cd05466">
    <property type="entry name" value="PBP2_LTTR_substrate"/>
    <property type="match status" value="1"/>
</dbReference>
<dbReference type="InterPro" id="IPR036390">
    <property type="entry name" value="WH_DNA-bd_sf"/>
</dbReference>